<comment type="similarity">
    <text evidence="5 15">Belongs to the cytochrome P450 family.</text>
</comment>
<dbReference type="Proteomes" id="UP000007266">
    <property type="component" value="Linkage group 6"/>
</dbReference>
<name>D2A4X0_TRICA</name>
<dbReference type="InterPro" id="IPR001128">
    <property type="entry name" value="Cyt_P450"/>
</dbReference>
<comment type="function">
    <text evidence="2">May be involved in the metabolism of insect hormones and in the breakdown of synthetic insecticides.</text>
</comment>
<keyword evidence="9" id="KW-0492">Microsome</keyword>
<comment type="subcellular location">
    <subcellularLocation>
        <location evidence="4">Endoplasmic reticulum membrane</location>
        <topology evidence="4">Peripheral membrane protein</topology>
    </subcellularLocation>
    <subcellularLocation>
        <location evidence="3">Microsome membrane</location>
        <topology evidence="3">Peripheral membrane protein</topology>
    </subcellularLocation>
</comment>
<dbReference type="OrthoDB" id="1470350at2759"/>
<evidence type="ECO:0000256" key="12">
    <source>
        <dbReference type="ARBA" id="ARBA00023033"/>
    </source>
</evidence>
<dbReference type="STRING" id="7070.D2A4X0"/>
<sequence length="491" mass="57208">MNFETINTTSALTWALLFIVLFFIIKYNWNRRWLYYYGSKIDGPFAWPIIGIAHYFIGGQKVFYNQLTKLFEAQPPIFKFWLGQDLVVATSRLKDVEIILNNCFEKPKFYNFMCEVTGNGLLTARENIWKERRKMINQAFSLKVLHSYVDIFSKRAKCLISWFEEDFGKEDVFFKLYRCTFDTACEALADVDPTLLHGKNNYINNLKRMIDILTIRSFSIWLHDDFFWKLSPLSKEMSKASAETFSFIKQIIGLKKLDPKNHTSKRFLNHLLTLNETNPKFDDSAIEEELQTILITSSESTALTVGMILTVLGIYPEIQKKVSKELDSIFGHDDRETTLEDVQKMKYLECVIKETSRVLPAVPLLARLADKDIKLDNYTIPAGSIIVIPIWQIGKNADFWKNPKKFDPDRFLPENCDPNRPRSSFIPFSYGPRNCIGFQYSNMLVKVLTATILRKYTIKCPQYTSFEQVEIIFSITARPKHGFKIQMEKKL</sequence>
<keyword evidence="11 14" id="KW-0408">Iron</keyword>
<evidence type="ECO:0000256" key="2">
    <source>
        <dbReference type="ARBA" id="ARBA00003690"/>
    </source>
</evidence>
<keyword evidence="13 16" id="KW-0472">Membrane</keyword>
<keyword evidence="10 15" id="KW-0560">Oxidoreductase</keyword>
<dbReference type="GO" id="GO:0020037">
    <property type="term" value="F:heme binding"/>
    <property type="evidence" value="ECO:0007669"/>
    <property type="project" value="InterPro"/>
</dbReference>
<feature type="binding site" description="axial binding residue" evidence="14">
    <location>
        <position position="435"/>
    </location>
    <ligand>
        <name>heme</name>
        <dbReference type="ChEBI" id="CHEBI:30413"/>
    </ligand>
    <ligandPart>
        <name>Fe</name>
        <dbReference type="ChEBI" id="CHEBI:18248"/>
    </ligandPart>
</feature>
<evidence type="ECO:0000256" key="1">
    <source>
        <dbReference type="ARBA" id="ARBA00001971"/>
    </source>
</evidence>
<evidence type="ECO:0000256" key="8">
    <source>
        <dbReference type="ARBA" id="ARBA00022824"/>
    </source>
</evidence>
<comment type="cofactor">
    <cofactor evidence="1 14">
        <name>heme</name>
        <dbReference type="ChEBI" id="CHEBI:30413"/>
    </cofactor>
</comment>
<evidence type="ECO:0000256" key="14">
    <source>
        <dbReference type="PIRSR" id="PIRSR602401-1"/>
    </source>
</evidence>
<dbReference type="PANTHER" id="PTHR24291">
    <property type="entry name" value="CYTOCHROME P450 FAMILY 4"/>
    <property type="match status" value="1"/>
</dbReference>
<dbReference type="eggNOG" id="KOG0157">
    <property type="taxonomic scope" value="Eukaryota"/>
</dbReference>
<evidence type="ECO:0000256" key="4">
    <source>
        <dbReference type="ARBA" id="ARBA00004406"/>
    </source>
</evidence>
<keyword evidence="8" id="KW-0256">Endoplasmic reticulum</keyword>
<keyword evidence="6 14" id="KW-0349">Heme</keyword>
<evidence type="ECO:0000256" key="5">
    <source>
        <dbReference type="ARBA" id="ARBA00010617"/>
    </source>
</evidence>
<dbReference type="SUPFAM" id="SSF48264">
    <property type="entry name" value="Cytochrome P450"/>
    <property type="match status" value="1"/>
</dbReference>
<evidence type="ECO:0000313" key="18">
    <source>
        <dbReference type="Proteomes" id="UP000007266"/>
    </source>
</evidence>
<evidence type="ECO:0000256" key="16">
    <source>
        <dbReference type="SAM" id="Phobius"/>
    </source>
</evidence>
<dbReference type="GO" id="GO:0005506">
    <property type="term" value="F:iron ion binding"/>
    <property type="evidence" value="ECO:0007669"/>
    <property type="project" value="InterPro"/>
</dbReference>
<evidence type="ECO:0000256" key="11">
    <source>
        <dbReference type="ARBA" id="ARBA00023004"/>
    </source>
</evidence>
<reference evidence="17 18" key="2">
    <citation type="journal article" date="2010" name="Nucleic Acids Res.">
        <title>BeetleBase in 2010: revisions to provide comprehensive genomic information for Tribolium castaneum.</title>
        <authorList>
            <person name="Kim H.S."/>
            <person name="Murphy T."/>
            <person name="Xia J."/>
            <person name="Caragea D."/>
            <person name="Park Y."/>
            <person name="Beeman R.W."/>
            <person name="Lorenzen M.D."/>
            <person name="Butcher S."/>
            <person name="Manak J.R."/>
            <person name="Brown S.J."/>
        </authorList>
    </citation>
    <scope>NUCLEOTIDE SEQUENCE [LARGE SCALE GENOMIC DNA]</scope>
    <source>
        <strain evidence="17 18">Georgia GA2</strain>
    </source>
</reference>
<dbReference type="PANTHER" id="PTHR24291:SF189">
    <property type="entry name" value="CYTOCHROME P450 4C3-RELATED"/>
    <property type="match status" value="1"/>
</dbReference>
<evidence type="ECO:0000256" key="3">
    <source>
        <dbReference type="ARBA" id="ARBA00004174"/>
    </source>
</evidence>
<dbReference type="PRINTS" id="PR00463">
    <property type="entry name" value="EP450I"/>
</dbReference>
<dbReference type="EMBL" id="KQ971344">
    <property type="protein sequence ID" value="EFA05709.1"/>
    <property type="molecule type" value="Genomic_DNA"/>
</dbReference>
<reference evidence="17 18" key="1">
    <citation type="journal article" date="2008" name="Nature">
        <title>The genome of the model beetle and pest Tribolium castaneum.</title>
        <authorList>
            <consortium name="Tribolium Genome Sequencing Consortium"/>
            <person name="Richards S."/>
            <person name="Gibbs R.A."/>
            <person name="Weinstock G.M."/>
            <person name="Brown S.J."/>
            <person name="Denell R."/>
            <person name="Beeman R.W."/>
            <person name="Gibbs R."/>
            <person name="Beeman R.W."/>
            <person name="Brown S.J."/>
            <person name="Bucher G."/>
            <person name="Friedrich M."/>
            <person name="Grimmelikhuijzen C.J."/>
            <person name="Klingler M."/>
            <person name="Lorenzen M."/>
            <person name="Richards S."/>
            <person name="Roth S."/>
            <person name="Schroder R."/>
            <person name="Tautz D."/>
            <person name="Zdobnov E.M."/>
            <person name="Muzny D."/>
            <person name="Gibbs R.A."/>
            <person name="Weinstock G.M."/>
            <person name="Attaway T."/>
            <person name="Bell S."/>
            <person name="Buhay C.J."/>
            <person name="Chandrabose M.N."/>
            <person name="Chavez D."/>
            <person name="Clerk-Blankenburg K.P."/>
            <person name="Cree A."/>
            <person name="Dao M."/>
            <person name="Davis C."/>
            <person name="Chacko J."/>
            <person name="Dinh H."/>
            <person name="Dugan-Rocha S."/>
            <person name="Fowler G."/>
            <person name="Garner T.T."/>
            <person name="Garnes J."/>
            <person name="Gnirke A."/>
            <person name="Hawes A."/>
            <person name="Hernandez J."/>
            <person name="Hines S."/>
            <person name="Holder M."/>
            <person name="Hume J."/>
            <person name="Jhangiani S.N."/>
            <person name="Joshi V."/>
            <person name="Khan Z.M."/>
            <person name="Jackson L."/>
            <person name="Kovar C."/>
            <person name="Kowis A."/>
            <person name="Lee S."/>
            <person name="Lewis L.R."/>
            <person name="Margolis J."/>
            <person name="Morgan M."/>
            <person name="Nazareth L.V."/>
            <person name="Nguyen N."/>
            <person name="Okwuonu G."/>
            <person name="Parker D."/>
            <person name="Richards S."/>
            <person name="Ruiz S.J."/>
            <person name="Santibanez J."/>
            <person name="Savard J."/>
            <person name="Scherer S.E."/>
            <person name="Schneider B."/>
            <person name="Sodergren E."/>
            <person name="Tautz D."/>
            <person name="Vattahil S."/>
            <person name="Villasana D."/>
            <person name="White C.S."/>
            <person name="Wright R."/>
            <person name="Park Y."/>
            <person name="Beeman R.W."/>
            <person name="Lord J."/>
            <person name="Oppert B."/>
            <person name="Lorenzen M."/>
            <person name="Brown S."/>
            <person name="Wang L."/>
            <person name="Savard J."/>
            <person name="Tautz D."/>
            <person name="Richards S."/>
            <person name="Weinstock G."/>
            <person name="Gibbs R.A."/>
            <person name="Liu Y."/>
            <person name="Worley K."/>
            <person name="Weinstock G."/>
            <person name="Elsik C.G."/>
            <person name="Reese J.T."/>
            <person name="Elhaik E."/>
            <person name="Landan G."/>
            <person name="Graur D."/>
            <person name="Arensburger P."/>
            <person name="Atkinson P."/>
            <person name="Beeman R.W."/>
            <person name="Beidler J."/>
            <person name="Brown S.J."/>
            <person name="Demuth J.P."/>
            <person name="Drury D.W."/>
            <person name="Du Y.Z."/>
            <person name="Fujiwara H."/>
            <person name="Lorenzen M."/>
            <person name="Maselli V."/>
            <person name="Osanai M."/>
            <person name="Park Y."/>
            <person name="Robertson H.M."/>
            <person name="Tu Z."/>
            <person name="Wang J.J."/>
            <person name="Wang S."/>
            <person name="Richards S."/>
            <person name="Song H."/>
            <person name="Zhang L."/>
            <person name="Sodergren E."/>
            <person name="Werner D."/>
            <person name="Stanke M."/>
            <person name="Morgenstern B."/>
            <person name="Solovyev V."/>
            <person name="Kosarev P."/>
            <person name="Brown G."/>
            <person name="Chen H.C."/>
            <person name="Ermolaeva O."/>
            <person name="Hlavina W."/>
            <person name="Kapustin Y."/>
            <person name="Kiryutin B."/>
            <person name="Kitts P."/>
            <person name="Maglott D."/>
            <person name="Pruitt K."/>
            <person name="Sapojnikov V."/>
            <person name="Souvorov A."/>
            <person name="Mackey A.J."/>
            <person name="Waterhouse R.M."/>
            <person name="Wyder S."/>
            <person name="Zdobnov E.M."/>
            <person name="Zdobnov E.M."/>
            <person name="Wyder S."/>
            <person name="Kriventseva E.V."/>
            <person name="Kadowaki T."/>
            <person name="Bork P."/>
            <person name="Aranda M."/>
            <person name="Bao R."/>
            <person name="Beermann A."/>
            <person name="Berns N."/>
            <person name="Bolognesi R."/>
            <person name="Bonneton F."/>
            <person name="Bopp D."/>
            <person name="Brown S.J."/>
            <person name="Bucher G."/>
            <person name="Butts T."/>
            <person name="Chaumot A."/>
            <person name="Denell R.E."/>
            <person name="Ferrier D.E."/>
            <person name="Friedrich M."/>
            <person name="Gordon C.M."/>
            <person name="Jindra M."/>
            <person name="Klingler M."/>
            <person name="Lan Q."/>
            <person name="Lattorff H.M."/>
            <person name="Laudet V."/>
            <person name="von Levetsow C."/>
            <person name="Liu Z."/>
            <person name="Lutz R."/>
            <person name="Lynch J.A."/>
            <person name="da Fonseca R.N."/>
            <person name="Posnien N."/>
            <person name="Reuter R."/>
            <person name="Roth S."/>
            <person name="Savard J."/>
            <person name="Schinko J.B."/>
            <person name="Schmitt C."/>
            <person name="Schoppmeier M."/>
            <person name="Schroder R."/>
            <person name="Shippy T.D."/>
            <person name="Simonnet F."/>
            <person name="Marques-Souza H."/>
            <person name="Tautz D."/>
            <person name="Tomoyasu Y."/>
            <person name="Trauner J."/>
            <person name="Van der Zee M."/>
            <person name="Vervoort M."/>
            <person name="Wittkopp N."/>
            <person name="Wimmer E.A."/>
            <person name="Yang X."/>
            <person name="Jones A.K."/>
            <person name="Sattelle D.B."/>
            <person name="Ebert P.R."/>
            <person name="Nelson D."/>
            <person name="Scott J.G."/>
            <person name="Beeman R.W."/>
            <person name="Muthukrishnan S."/>
            <person name="Kramer K.J."/>
            <person name="Arakane Y."/>
            <person name="Beeman R.W."/>
            <person name="Zhu Q."/>
            <person name="Hogenkamp D."/>
            <person name="Dixit R."/>
            <person name="Oppert B."/>
            <person name="Jiang H."/>
            <person name="Zou Z."/>
            <person name="Marshall J."/>
            <person name="Elpidina E."/>
            <person name="Vinokurov K."/>
            <person name="Oppert C."/>
            <person name="Zou Z."/>
            <person name="Evans J."/>
            <person name="Lu Z."/>
            <person name="Zhao P."/>
            <person name="Sumathipala N."/>
            <person name="Altincicek B."/>
            <person name="Vilcinskas A."/>
            <person name="Williams M."/>
            <person name="Hultmark D."/>
            <person name="Hetru C."/>
            <person name="Jiang H."/>
            <person name="Grimmelikhuijzen C.J."/>
            <person name="Hauser F."/>
            <person name="Cazzamali G."/>
            <person name="Williamson M."/>
            <person name="Park Y."/>
            <person name="Li B."/>
            <person name="Tanaka Y."/>
            <person name="Predel R."/>
            <person name="Neupert S."/>
            <person name="Schachtner J."/>
            <person name="Verleyen P."/>
            <person name="Raible F."/>
            <person name="Bork P."/>
            <person name="Friedrich M."/>
            <person name="Walden K.K."/>
            <person name="Robertson H.M."/>
            <person name="Angeli S."/>
            <person name="Foret S."/>
            <person name="Bucher G."/>
            <person name="Schuetz S."/>
            <person name="Maleszka R."/>
            <person name="Wimmer E.A."/>
            <person name="Beeman R.W."/>
            <person name="Lorenzen M."/>
            <person name="Tomoyasu Y."/>
            <person name="Miller S.C."/>
            <person name="Grossmann D."/>
            <person name="Bucher G."/>
        </authorList>
    </citation>
    <scope>NUCLEOTIDE SEQUENCE [LARGE SCALE GENOMIC DNA]</scope>
    <source>
        <strain evidence="17 18">Georgia GA2</strain>
    </source>
</reference>
<protein>
    <submittedName>
        <fullName evidence="17">Cytochrome P450-like protein</fullName>
    </submittedName>
</protein>
<evidence type="ECO:0000256" key="13">
    <source>
        <dbReference type="ARBA" id="ARBA00023136"/>
    </source>
</evidence>
<dbReference type="InterPro" id="IPR002401">
    <property type="entry name" value="Cyt_P450_E_grp-I"/>
</dbReference>
<evidence type="ECO:0000256" key="9">
    <source>
        <dbReference type="ARBA" id="ARBA00022848"/>
    </source>
</evidence>
<keyword evidence="12 15" id="KW-0503">Monooxygenase</keyword>
<dbReference type="InterPro" id="IPR036396">
    <property type="entry name" value="Cyt_P450_sf"/>
</dbReference>
<dbReference type="Gene3D" id="1.10.630.10">
    <property type="entry name" value="Cytochrome P450"/>
    <property type="match status" value="1"/>
</dbReference>
<dbReference type="PRINTS" id="PR00385">
    <property type="entry name" value="P450"/>
</dbReference>
<organism evidence="17 18">
    <name type="scientific">Tribolium castaneum</name>
    <name type="common">Red flour beetle</name>
    <dbReference type="NCBI Taxonomy" id="7070"/>
    <lineage>
        <taxon>Eukaryota</taxon>
        <taxon>Metazoa</taxon>
        <taxon>Ecdysozoa</taxon>
        <taxon>Arthropoda</taxon>
        <taxon>Hexapoda</taxon>
        <taxon>Insecta</taxon>
        <taxon>Pterygota</taxon>
        <taxon>Neoptera</taxon>
        <taxon>Endopterygota</taxon>
        <taxon>Coleoptera</taxon>
        <taxon>Polyphaga</taxon>
        <taxon>Cucujiformia</taxon>
        <taxon>Tenebrionidae</taxon>
        <taxon>Tenebrionidae incertae sedis</taxon>
        <taxon>Tribolium</taxon>
    </lineage>
</organism>
<dbReference type="Pfam" id="PF00067">
    <property type="entry name" value="p450"/>
    <property type="match status" value="1"/>
</dbReference>
<feature type="transmembrane region" description="Helical" evidence="16">
    <location>
        <begin position="12"/>
        <end position="29"/>
    </location>
</feature>
<dbReference type="PhylomeDB" id="D2A4X0"/>
<dbReference type="PROSITE" id="PS00086">
    <property type="entry name" value="CYTOCHROME_P450"/>
    <property type="match status" value="1"/>
</dbReference>
<dbReference type="KEGG" id="tca:103313315"/>
<evidence type="ECO:0000313" key="17">
    <source>
        <dbReference type="EMBL" id="EFA05709.1"/>
    </source>
</evidence>
<dbReference type="InterPro" id="IPR050196">
    <property type="entry name" value="Cytochrome_P450_Monoox"/>
</dbReference>
<dbReference type="GO" id="GO:0016705">
    <property type="term" value="F:oxidoreductase activity, acting on paired donors, with incorporation or reduction of molecular oxygen"/>
    <property type="evidence" value="ECO:0007669"/>
    <property type="project" value="InterPro"/>
</dbReference>
<evidence type="ECO:0000256" key="6">
    <source>
        <dbReference type="ARBA" id="ARBA00022617"/>
    </source>
</evidence>
<dbReference type="GO" id="GO:0004497">
    <property type="term" value="F:monooxygenase activity"/>
    <property type="evidence" value="ECO:0007669"/>
    <property type="project" value="UniProtKB-KW"/>
</dbReference>
<dbReference type="HOGENOM" id="CLU_001570_5_1_1"/>
<keyword evidence="7 14" id="KW-0479">Metal-binding</keyword>
<evidence type="ECO:0000256" key="7">
    <source>
        <dbReference type="ARBA" id="ARBA00022723"/>
    </source>
</evidence>
<dbReference type="OMA" id="MFARINT"/>
<keyword evidence="16" id="KW-0812">Transmembrane</keyword>
<accession>D2A4X0</accession>
<dbReference type="AlphaFoldDB" id="D2A4X0"/>
<dbReference type="InParanoid" id="D2A4X0"/>
<dbReference type="GO" id="GO:0005789">
    <property type="term" value="C:endoplasmic reticulum membrane"/>
    <property type="evidence" value="ECO:0007669"/>
    <property type="project" value="UniProtKB-SubCell"/>
</dbReference>
<evidence type="ECO:0000256" key="10">
    <source>
        <dbReference type="ARBA" id="ARBA00023002"/>
    </source>
</evidence>
<dbReference type="InterPro" id="IPR017972">
    <property type="entry name" value="Cyt_P450_CS"/>
</dbReference>
<proteinExistence type="inferred from homology"/>
<evidence type="ECO:0000256" key="15">
    <source>
        <dbReference type="RuleBase" id="RU000461"/>
    </source>
</evidence>
<keyword evidence="16" id="KW-1133">Transmembrane helix</keyword>
<dbReference type="CDD" id="cd20628">
    <property type="entry name" value="CYP4"/>
    <property type="match status" value="1"/>
</dbReference>
<keyword evidence="18" id="KW-1185">Reference proteome</keyword>
<gene>
    <name evidence="17" type="primary">AUGUSTUS-3.0.2_15292</name>
    <name evidence="17" type="ORF">TcasGA2_TC015292</name>
</gene>